<dbReference type="AlphaFoldDB" id="A0A380GBG5"/>
<dbReference type="Proteomes" id="UP000255549">
    <property type="component" value="Unassembled WGS sequence"/>
</dbReference>
<reference evidence="1 2" key="1">
    <citation type="submission" date="2018-06" db="EMBL/GenBank/DDBJ databases">
        <authorList>
            <consortium name="Pathogen Informatics"/>
            <person name="Doyle S."/>
        </authorList>
    </citation>
    <scope>NUCLEOTIDE SEQUENCE [LARGE SCALE GENOMIC DNA]</scope>
    <source>
        <strain evidence="2">NCTC 11048</strain>
    </source>
</reference>
<gene>
    <name evidence="1" type="ORF">NCTC11048_02683</name>
</gene>
<dbReference type="EMBL" id="UHDP01000003">
    <property type="protein sequence ID" value="SUM47598.1"/>
    <property type="molecule type" value="Genomic_DNA"/>
</dbReference>
<protein>
    <submittedName>
        <fullName evidence="1">Uncharacterized protein</fullName>
    </submittedName>
</protein>
<name>A0A380GBG5_STAIN</name>
<keyword evidence="2" id="KW-1185">Reference proteome</keyword>
<proteinExistence type="predicted"/>
<accession>A0A380GBG5</accession>
<organism evidence="1 2">
    <name type="scientific">Staphylococcus intermedius NCTC 11048</name>
    <dbReference type="NCBI Taxonomy" id="1141106"/>
    <lineage>
        <taxon>Bacteria</taxon>
        <taxon>Bacillati</taxon>
        <taxon>Bacillota</taxon>
        <taxon>Bacilli</taxon>
        <taxon>Bacillales</taxon>
        <taxon>Staphylococcaceae</taxon>
        <taxon>Staphylococcus</taxon>
        <taxon>Staphylococcus intermedius group</taxon>
    </lineage>
</organism>
<sequence>MKLQESALAHSIAVIVKITNLGETPEGLAEPENPPTPQPM</sequence>
<evidence type="ECO:0000313" key="2">
    <source>
        <dbReference type="Proteomes" id="UP000255549"/>
    </source>
</evidence>
<evidence type="ECO:0000313" key="1">
    <source>
        <dbReference type="EMBL" id="SUM47598.1"/>
    </source>
</evidence>